<keyword evidence="2" id="KW-1185">Reference proteome</keyword>
<dbReference type="Proteomes" id="UP001499854">
    <property type="component" value="Unassembled WGS sequence"/>
</dbReference>
<dbReference type="EMBL" id="BAAAQM010000010">
    <property type="protein sequence ID" value="GAA1964857.1"/>
    <property type="molecule type" value="Genomic_DNA"/>
</dbReference>
<sequence length="74" mass="8018">MLVDGAEPQIAQIQAEALVLGVQVQIVRDLIHVLEHLWKRMRHGPSDLSGVGLGAMAVARPHEVIRRAAHAAVD</sequence>
<proteinExistence type="predicted"/>
<name>A0ABP5CJ90_9ACTN</name>
<evidence type="ECO:0000313" key="2">
    <source>
        <dbReference type="Proteomes" id="UP001499854"/>
    </source>
</evidence>
<organism evidence="1 2">
    <name type="scientific">Catenulispora subtropica</name>
    <dbReference type="NCBI Taxonomy" id="450798"/>
    <lineage>
        <taxon>Bacteria</taxon>
        <taxon>Bacillati</taxon>
        <taxon>Actinomycetota</taxon>
        <taxon>Actinomycetes</taxon>
        <taxon>Catenulisporales</taxon>
        <taxon>Catenulisporaceae</taxon>
        <taxon>Catenulispora</taxon>
    </lineage>
</organism>
<comment type="caution">
    <text evidence="1">The sequence shown here is derived from an EMBL/GenBank/DDBJ whole genome shotgun (WGS) entry which is preliminary data.</text>
</comment>
<reference evidence="2" key="1">
    <citation type="journal article" date="2019" name="Int. J. Syst. Evol. Microbiol.">
        <title>The Global Catalogue of Microorganisms (GCM) 10K type strain sequencing project: providing services to taxonomists for standard genome sequencing and annotation.</title>
        <authorList>
            <consortium name="The Broad Institute Genomics Platform"/>
            <consortium name="The Broad Institute Genome Sequencing Center for Infectious Disease"/>
            <person name="Wu L."/>
            <person name="Ma J."/>
        </authorList>
    </citation>
    <scope>NUCLEOTIDE SEQUENCE [LARGE SCALE GENOMIC DNA]</scope>
    <source>
        <strain evidence="2">JCM 16013</strain>
    </source>
</reference>
<gene>
    <name evidence="1" type="ORF">GCM10009838_22800</name>
</gene>
<accession>A0ABP5CJ90</accession>
<evidence type="ECO:0000313" key="1">
    <source>
        <dbReference type="EMBL" id="GAA1964857.1"/>
    </source>
</evidence>
<protein>
    <submittedName>
        <fullName evidence="1">Uncharacterized protein</fullName>
    </submittedName>
</protein>